<evidence type="ECO:0000313" key="3">
    <source>
        <dbReference type="Proteomes" id="UP000186922"/>
    </source>
</evidence>
<comment type="caution">
    <text evidence="2">The sequence shown here is derived from an EMBL/GenBank/DDBJ whole genome shotgun (WGS) entry which is preliminary data.</text>
</comment>
<proteinExistence type="predicted"/>
<organism evidence="2 3">
    <name type="scientific">Ramazzottius varieornatus</name>
    <name type="common">Water bear</name>
    <name type="synonym">Tardigrade</name>
    <dbReference type="NCBI Taxonomy" id="947166"/>
    <lineage>
        <taxon>Eukaryota</taxon>
        <taxon>Metazoa</taxon>
        <taxon>Ecdysozoa</taxon>
        <taxon>Tardigrada</taxon>
        <taxon>Eutardigrada</taxon>
        <taxon>Parachela</taxon>
        <taxon>Hypsibioidea</taxon>
        <taxon>Ramazzottiidae</taxon>
        <taxon>Ramazzottius</taxon>
    </lineage>
</organism>
<dbReference type="AlphaFoldDB" id="A0A1D1VBN4"/>
<keyword evidence="3" id="KW-1185">Reference proteome</keyword>
<reference evidence="2 3" key="1">
    <citation type="journal article" date="2016" name="Nat. Commun.">
        <title>Extremotolerant tardigrade genome and improved radiotolerance of human cultured cells by tardigrade-unique protein.</title>
        <authorList>
            <person name="Hashimoto T."/>
            <person name="Horikawa D.D."/>
            <person name="Saito Y."/>
            <person name="Kuwahara H."/>
            <person name="Kozuka-Hata H."/>
            <person name="Shin-I T."/>
            <person name="Minakuchi Y."/>
            <person name="Ohishi K."/>
            <person name="Motoyama A."/>
            <person name="Aizu T."/>
            <person name="Enomoto A."/>
            <person name="Kondo K."/>
            <person name="Tanaka S."/>
            <person name="Hara Y."/>
            <person name="Koshikawa S."/>
            <person name="Sagara H."/>
            <person name="Miura T."/>
            <person name="Yokobori S."/>
            <person name="Miyagawa K."/>
            <person name="Suzuki Y."/>
            <person name="Kubo T."/>
            <person name="Oyama M."/>
            <person name="Kohara Y."/>
            <person name="Fujiyama A."/>
            <person name="Arakawa K."/>
            <person name="Katayama T."/>
            <person name="Toyoda A."/>
            <person name="Kunieda T."/>
        </authorList>
    </citation>
    <scope>NUCLEOTIDE SEQUENCE [LARGE SCALE GENOMIC DNA]</scope>
    <source>
        <strain evidence="2 3">YOKOZUNA-1</strain>
    </source>
</reference>
<accession>A0A1D1VBN4</accession>
<protein>
    <submittedName>
        <fullName evidence="2">Uncharacterized protein</fullName>
    </submittedName>
</protein>
<dbReference type="EMBL" id="BDGG01000005">
    <property type="protein sequence ID" value="GAU99049.1"/>
    <property type="molecule type" value="Genomic_DNA"/>
</dbReference>
<dbReference type="Proteomes" id="UP000186922">
    <property type="component" value="Unassembled WGS sequence"/>
</dbReference>
<gene>
    <name evidence="2" type="primary">RvY_10102-1</name>
    <name evidence="2" type="synonym">RvY_10102.1</name>
    <name evidence="2" type="ORF">RvY_10102</name>
</gene>
<feature type="region of interest" description="Disordered" evidence="1">
    <location>
        <begin position="35"/>
        <end position="70"/>
    </location>
</feature>
<sequence length="70" mass="8014">MEEDLTSVNSYEVNIQPRCFQCKFAEARNLLRRKGRRRSHLHSGEVREVMKKRPDSAGDGGDCPLNLIPT</sequence>
<feature type="compositionally biased region" description="Basic and acidic residues" evidence="1">
    <location>
        <begin position="42"/>
        <end position="56"/>
    </location>
</feature>
<name>A0A1D1VBN4_RAMVA</name>
<evidence type="ECO:0000256" key="1">
    <source>
        <dbReference type="SAM" id="MobiDB-lite"/>
    </source>
</evidence>
<evidence type="ECO:0000313" key="2">
    <source>
        <dbReference type="EMBL" id="GAU99049.1"/>
    </source>
</evidence>